<protein>
    <recommendedName>
        <fullName evidence="2">ORC1/DEAH AAA+ ATPase domain-containing protein</fullName>
    </recommendedName>
</protein>
<evidence type="ECO:0000259" key="2">
    <source>
        <dbReference type="Pfam" id="PF13401"/>
    </source>
</evidence>
<reference evidence="3 4" key="1">
    <citation type="journal article" date="2016" name="Sci. Rep.">
        <title>Metabolic traits of an uncultured archaeal lineage -MSBL1- from brine pools of the Red Sea.</title>
        <authorList>
            <person name="Mwirichia R."/>
            <person name="Alam I."/>
            <person name="Rashid M."/>
            <person name="Vinu M."/>
            <person name="Ba-Alawi W."/>
            <person name="Anthony Kamau A."/>
            <person name="Kamanda Ngugi D."/>
            <person name="Goker M."/>
            <person name="Klenk H.P."/>
            <person name="Bajic V."/>
            <person name="Stingl U."/>
        </authorList>
    </citation>
    <scope>NUCLEOTIDE SEQUENCE [LARGE SCALE GENOMIC DNA]</scope>
    <source>
        <strain evidence="3">SCGC-AAA261F17</strain>
    </source>
</reference>
<dbReference type="EMBL" id="LHXY01000015">
    <property type="protein sequence ID" value="KXB02052.1"/>
    <property type="molecule type" value="Genomic_DNA"/>
</dbReference>
<accession>A0A133V6J7</accession>
<gene>
    <name evidence="3" type="ORF">AKJ44_01555</name>
</gene>
<dbReference type="PANTHER" id="PTHR10763">
    <property type="entry name" value="CELL DIVISION CONTROL PROTEIN 6-RELATED"/>
    <property type="match status" value="1"/>
</dbReference>
<comment type="similarity">
    <text evidence="1">Belongs to the CDC6/cdc18 family.</text>
</comment>
<dbReference type="Gene3D" id="1.10.8.60">
    <property type="match status" value="1"/>
</dbReference>
<organism evidence="3 4">
    <name type="scientific">candidate division MSBL1 archaeon SCGC-AAA261F17</name>
    <dbReference type="NCBI Taxonomy" id="1698274"/>
    <lineage>
        <taxon>Archaea</taxon>
        <taxon>Methanobacteriati</taxon>
        <taxon>Methanobacteriota</taxon>
        <taxon>candidate division MSBL1</taxon>
    </lineage>
</organism>
<name>A0A133V6J7_9EURY</name>
<dbReference type="AlphaFoldDB" id="A0A133V6J7"/>
<dbReference type="Proteomes" id="UP000070035">
    <property type="component" value="Unassembled WGS sequence"/>
</dbReference>
<dbReference type="InterPro" id="IPR049945">
    <property type="entry name" value="AAA_22"/>
</dbReference>
<dbReference type="SUPFAM" id="SSF52540">
    <property type="entry name" value="P-loop containing nucleoside triphosphate hydrolases"/>
    <property type="match status" value="1"/>
</dbReference>
<comment type="caution">
    <text evidence="3">The sequence shown here is derived from an EMBL/GenBank/DDBJ whole genome shotgun (WGS) entry which is preliminary data.</text>
</comment>
<feature type="domain" description="ORC1/DEAH AAA+ ATPase" evidence="2">
    <location>
        <begin position="48"/>
        <end position="158"/>
    </location>
</feature>
<sequence length="246" mass="28062">MKTRTVFKDKNKLSPRYVPGKLVDREGEFRELVRLFHHVLEEGGSQRVIVCGSLGSGRTILTRVFAREMRKFGKKRGIDILPVYADCRKDRTPREVLGRLQRACDLEKPVRGVSYASILERVVEQLKSRGAYLAIILDDLDFLIPRNGSDFLYMTTRVGEELGERNPISLIGVSGEPSVLARLDSATQSTYQHNRVVLEDYDRRQLRRILEDRAKAAFTKDSIKGEVLDYILGSEPRVPERDRLGS</sequence>
<proteinExistence type="inferred from homology"/>
<dbReference type="PANTHER" id="PTHR10763:SF26">
    <property type="entry name" value="CELL DIVISION CONTROL PROTEIN 6 HOMOLOG"/>
    <property type="match status" value="1"/>
</dbReference>
<dbReference type="GO" id="GO:0016887">
    <property type="term" value="F:ATP hydrolysis activity"/>
    <property type="evidence" value="ECO:0007669"/>
    <property type="project" value="InterPro"/>
</dbReference>
<evidence type="ECO:0000256" key="1">
    <source>
        <dbReference type="ARBA" id="ARBA00006184"/>
    </source>
</evidence>
<dbReference type="Pfam" id="PF13401">
    <property type="entry name" value="AAA_22"/>
    <property type="match status" value="1"/>
</dbReference>
<evidence type="ECO:0000313" key="4">
    <source>
        <dbReference type="Proteomes" id="UP000070035"/>
    </source>
</evidence>
<dbReference type="Gene3D" id="3.40.50.300">
    <property type="entry name" value="P-loop containing nucleotide triphosphate hydrolases"/>
    <property type="match status" value="1"/>
</dbReference>
<evidence type="ECO:0000313" key="3">
    <source>
        <dbReference type="EMBL" id="KXB02052.1"/>
    </source>
</evidence>
<dbReference type="InterPro" id="IPR027417">
    <property type="entry name" value="P-loop_NTPase"/>
</dbReference>
<dbReference type="InterPro" id="IPR050311">
    <property type="entry name" value="ORC1/CDC6"/>
</dbReference>
<keyword evidence="4" id="KW-1185">Reference proteome</keyword>